<proteinExistence type="predicted"/>
<sequence>MFNYSLTDQLSIILSDDFEIPDLELPPPALQPNFSMIYNSLINKDRLNIKPYTIQDIIRGEHNNDIIINIK</sequence>
<reference evidence="1" key="1">
    <citation type="journal article" date="2020" name="Nature">
        <title>Giant virus diversity and host interactions through global metagenomics.</title>
        <authorList>
            <person name="Schulz F."/>
            <person name="Roux S."/>
            <person name="Paez-Espino D."/>
            <person name="Jungbluth S."/>
            <person name="Walsh D.A."/>
            <person name="Denef V.J."/>
            <person name="McMahon K.D."/>
            <person name="Konstantinidis K.T."/>
            <person name="Eloe-Fadrosh E.A."/>
            <person name="Kyrpides N.C."/>
            <person name="Woyke T."/>
        </authorList>
    </citation>
    <scope>NUCLEOTIDE SEQUENCE</scope>
    <source>
        <strain evidence="1">GVMAG-M-3300023179-92</strain>
    </source>
</reference>
<dbReference type="EMBL" id="MN739937">
    <property type="protein sequence ID" value="QHT78785.1"/>
    <property type="molecule type" value="Genomic_DNA"/>
</dbReference>
<name>A0A6C0HF48_9ZZZZ</name>
<evidence type="ECO:0000313" key="1">
    <source>
        <dbReference type="EMBL" id="QHT78785.1"/>
    </source>
</evidence>
<organism evidence="1">
    <name type="scientific">viral metagenome</name>
    <dbReference type="NCBI Taxonomy" id="1070528"/>
    <lineage>
        <taxon>unclassified sequences</taxon>
        <taxon>metagenomes</taxon>
        <taxon>organismal metagenomes</taxon>
    </lineage>
</organism>
<dbReference type="AlphaFoldDB" id="A0A6C0HF48"/>
<accession>A0A6C0HF48</accession>
<protein>
    <submittedName>
        <fullName evidence="1">Uncharacterized protein</fullName>
    </submittedName>
</protein>